<keyword evidence="2" id="KW-1185">Reference proteome</keyword>
<protein>
    <submittedName>
        <fullName evidence="1">Lysyl-tRNA synthetase 2 domain protein</fullName>
        <ecNumber evidence="1">6.1.1.6</ecNumber>
    </submittedName>
</protein>
<accession>A0ABN0QY40</accession>
<comment type="caution">
    <text evidence="1">The sequence shown here is derived from an EMBL/GenBank/DDBJ whole genome shotgun (WGS) entry which is preliminary data.</text>
</comment>
<dbReference type="EMBL" id="JAOL01000118">
    <property type="protein sequence ID" value="EUA89714.1"/>
    <property type="molecule type" value="Genomic_DNA"/>
</dbReference>
<gene>
    <name evidence="1" type="ORF">I551_3813</name>
</gene>
<name>A0ABN0QY40_MYCUL</name>
<dbReference type="GO" id="GO:0004824">
    <property type="term" value="F:lysine-tRNA ligase activity"/>
    <property type="evidence" value="ECO:0007669"/>
    <property type="project" value="UniProtKB-EC"/>
</dbReference>
<reference evidence="1 2" key="1">
    <citation type="submission" date="2014-01" db="EMBL/GenBank/DDBJ databases">
        <authorList>
            <person name="Dobos K."/>
            <person name="Lenaerts A."/>
            <person name="Ordway D."/>
            <person name="DeGroote M.A."/>
            <person name="Parker T."/>
            <person name="Sizemore C."/>
            <person name="Tallon L.J."/>
            <person name="Sadzewicz L.K."/>
            <person name="Sengamalay N."/>
            <person name="Fraser C.M."/>
            <person name="Hine E."/>
            <person name="Shefchek K.A."/>
            <person name="Das S.P."/>
            <person name="Tettelin H."/>
        </authorList>
    </citation>
    <scope>NUCLEOTIDE SEQUENCE [LARGE SCALE GENOMIC DNA]</scope>
    <source>
        <strain evidence="1 2">Harvey</strain>
    </source>
</reference>
<keyword evidence="1" id="KW-0436">Ligase</keyword>
<proteinExistence type="predicted"/>
<dbReference type="Proteomes" id="UP000020681">
    <property type="component" value="Unassembled WGS sequence"/>
</dbReference>
<evidence type="ECO:0000313" key="1">
    <source>
        <dbReference type="EMBL" id="EUA89714.1"/>
    </source>
</evidence>
<dbReference type="EC" id="6.1.1.6" evidence="1"/>
<sequence length="34" mass="3761">AGDDEAMQLDEDFLTALEYGCPRVLELEWASIGC</sequence>
<organism evidence="1 2">
    <name type="scientific">Mycobacterium ulcerans str. Harvey</name>
    <dbReference type="NCBI Taxonomy" id="1299332"/>
    <lineage>
        <taxon>Bacteria</taxon>
        <taxon>Bacillati</taxon>
        <taxon>Actinomycetota</taxon>
        <taxon>Actinomycetes</taxon>
        <taxon>Mycobacteriales</taxon>
        <taxon>Mycobacteriaceae</taxon>
        <taxon>Mycobacterium</taxon>
        <taxon>Mycobacterium ulcerans group</taxon>
    </lineage>
</organism>
<evidence type="ECO:0000313" key="2">
    <source>
        <dbReference type="Proteomes" id="UP000020681"/>
    </source>
</evidence>
<feature type="non-terminal residue" evidence="1">
    <location>
        <position position="1"/>
    </location>
</feature>